<proteinExistence type="predicted"/>
<organism evidence="1 2">
    <name type="scientific">Streptomyces auratus AGR0001</name>
    <dbReference type="NCBI Taxonomy" id="1160718"/>
    <lineage>
        <taxon>Bacteria</taxon>
        <taxon>Bacillati</taxon>
        <taxon>Actinomycetota</taxon>
        <taxon>Actinomycetes</taxon>
        <taxon>Kitasatosporales</taxon>
        <taxon>Streptomycetaceae</taxon>
        <taxon>Streptomyces</taxon>
    </lineage>
</organism>
<dbReference type="AlphaFoldDB" id="A0A8B1NDY7"/>
<gene>
    <name evidence="1" type="ORF">SU9_018770</name>
</gene>
<sequence length="135" mass="15183">MMFRRVGFFTEGNEDGDLAVYSESLTQAMDGPPAPDEDRILSYLKGGEEIFSTMGAERDAISGDEWVGGAGSLVTDSEWVWPVDLVHYLSRYHIALPVDFLEHVRKSEYRAPAVSDERAREIMAELFPKRPSPWG</sequence>
<dbReference type="RefSeq" id="WP_144044201.1">
    <property type="nucleotide sequence ID" value="NZ_CP072931.1"/>
</dbReference>
<reference evidence="1" key="2">
    <citation type="submission" date="2021-04" db="EMBL/GenBank/DDBJ databases">
        <authorList>
            <person name="Wen M.-L."/>
            <person name="Han X.-L."/>
            <person name="Xiong J."/>
        </authorList>
    </citation>
    <scope>NUCLEOTIDE SEQUENCE</scope>
    <source>
        <strain evidence="1">AGR0001</strain>
    </source>
</reference>
<reference evidence="1" key="1">
    <citation type="journal article" date="2012" name="J. Bacteriol.">
        <title>Genome Sequence of Streptomyces auratus Strain AGR0001, a Phoslactomycin-Producing Actinomycete.</title>
        <authorList>
            <person name="Han X."/>
            <person name="Li M."/>
            <person name="Ding Z."/>
            <person name="Zhao J."/>
            <person name="Ji K."/>
            <person name="Wen M."/>
            <person name="Lu T."/>
        </authorList>
    </citation>
    <scope>NUCLEOTIDE SEQUENCE</scope>
    <source>
        <strain evidence="1">AGR0001</strain>
    </source>
</reference>
<dbReference type="OrthoDB" id="275232at2"/>
<evidence type="ECO:0000313" key="2">
    <source>
        <dbReference type="Proteomes" id="UP000009036"/>
    </source>
</evidence>
<dbReference type="KEGG" id="sauh:SU9_018770"/>
<evidence type="ECO:0000313" key="1">
    <source>
        <dbReference type="EMBL" id="QTZ93263.1"/>
    </source>
</evidence>
<keyword evidence="2" id="KW-1185">Reference proteome</keyword>
<protein>
    <submittedName>
        <fullName evidence="1">Uncharacterized protein</fullName>
    </submittedName>
</protein>
<accession>A0A8B1NDY7</accession>
<dbReference type="Proteomes" id="UP000009036">
    <property type="component" value="Chromosome"/>
</dbReference>
<dbReference type="EMBL" id="CP072931">
    <property type="protein sequence ID" value="QTZ93263.1"/>
    <property type="molecule type" value="Genomic_DNA"/>
</dbReference>
<name>A0A8B1NDY7_9ACTN</name>